<evidence type="ECO:0000256" key="10">
    <source>
        <dbReference type="ARBA" id="ARBA00023002"/>
    </source>
</evidence>
<dbReference type="GO" id="GO:0005789">
    <property type="term" value="C:endoplasmic reticulum membrane"/>
    <property type="evidence" value="ECO:0007669"/>
    <property type="project" value="UniProtKB-SubCell"/>
</dbReference>
<reference evidence="17 18" key="1">
    <citation type="journal article" date="2019" name="Commun. Biol.">
        <title>The bagworm genome reveals a unique fibroin gene that provides high tensile strength.</title>
        <authorList>
            <person name="Kono N."/>
            <person name="Nakamura H."/>
            <person name="Ohtoshi R."/>
            <person name="Tomita M."/>
            <person name="Numata K."/>
            <person name="Arakawa K."/>
        </authorList>
    </citation>
    <scope>NUCLEOTIDE SEQUENCE [LARGE SCALE GENOMIC DNA]</scope>
</reference>
<dbReference type="PROSITE" id="PS00086">
    <property type="entry name" value="CYTOCHROME_P450"/>
    <property type="match status" value="1"/>
</dbReference>
<dbReference type="EC" id="1.14.14.1" evidence="5"/>
<evidence type="ECO:0000256" key="1">
    <source>
        <dbReference type="ARBA" id="ARBA00001971"/>
    </source>
</evidence>
<evidence type="ECO:0000256" key="16">
    <source>
        <dbReference type="RuleBase" id="RU000461"/>
    </source>
</evidence>
<evidence type="ECO:0000256" key="2">
    <source>
        <dbReference type="ARBA" id="ARBA00004174"/>
    </source>
</evidence>
<evidence type="ECO:0000256" key="11">
    <source>
        <dbReference type="ARBA" id="ARBA00023004"/>
    </source>
</evidence>
<dbReference type="GO" id="GO:0020037">
    <property type="term" value="F:heme binding"/>
    <property type="evidence" value="ECO:0007669"/>
    <property type="project" value="InterPro"/>
</dbReference>
<comment type="cofactor">
    <cofactor evidence="1 15">
        <name>heme</name>
        <dbReference type="ChEBI" id="CHEBI:30413"/>
    </cofactor>
</comment>
<keyword evidence="18" id="KW-1185">Reference proteome</keyword>
<dbReference type="GO" id="GO:0016712">
    <property type="term" value="F:oxidoreductase activity, acting on paired donors, with incorporation or reduction of molecular oxygen, reduced flavin or flavoprotein as one donor, and incorporation of one atom of oxygen"/>
    <property type="evidence" value="ECO:0007669"/>
    <property type="project" value="UniProtKB-EC"/>
</dbReference>
<dbReference type="STRING" id="151549.A0A4C1ZV60"/>
<dbReference type="OrthoDB" id="2789670at2759"/>
<sequence length="287" mass="32143">MMIPYALGTPIRGHTITAATALAFECSFEPRSVVSGSARVRVCGVPRSVSRAAAIKPRASVPATHSGDSATKTHDFSELCVALQQKGTMKDPTTGYTIEPTDELMAAQAFFLFIAGVEPSATGMFFTLYELARHPEIQNKLHEEVDEVFKRCDDNPTYEAVMEMSYLDMVLDESMGVYPAIDNLVRRCTKDGGVLPAGQIRVEKGTVIHIPVYALQHDPKYYPEPEKFIPERFSEEGKRNIKNYTYMPFGDGHRICIGMRFARLQVKTGLLHLLRHFRVQTRDARSH</sequence>
<evidence type="ECO:0000313" key="18">
    <source>
        <dbReference type="Proteomes" id="UP000299102"/>
    </source>
</evidence>
<evidence type="ECO:0000256" key="15">
    <source>
        <dbReference type="PIRSR" id="PIRSR602401-1"/>
    </source>
</evidence>
<keyword evidence="10 16" id="KW-0560">Oxidoreductase</keyword>
<evidence type="ECO:0000256" key="5">
    <source>
        <dbReference type="ARBA" id="ARBA00012109"/>
    </source>
</evidence>
<evidence type="ECO:0000256" key="7">
    <source>
        <dbReference type="ARBA" id="ARBA00022723"/>
    </source>
</evidence>
<dbReference type="InterPro" id="IPR036396">
    <property type="entry name" value="Cyt_P450_sf"/>
</dbReference>
<evidence type="ECO:0000256" key="12">
    <source>
        <dbReference type="ARBA" id="ARBA00023033"/>
    </source>
</evidence>
<keyword evidence="9" id="KW-0492">Microsome</keyword>
<keyword evidence="6 15" id="KW-0349">Heme</keyword>
<evidence type="ECO:0000313" key="17">
    <source>
        <dbReference type="EMBL" id="GBP92741.1"/>
    </source>
</evidence>
<name>A0A4C1ZV60_EUMVA</name>
<dbReference type="SUPFAM" id="SSF48264">
    <property type="entry name" value="Cytochrome P450"/>
    <property type="match status" value="1"/>
</dbReference>
<gene>
    <name evidence="17" type="primary">CYP6K1</name>
    <name evidence="17" type="ORF">EVAR_100498_1</name>
</gene>
<keyword evidence="7 15" id="KW-0479">Metal-binding</keyword>
<feature type="binding site" description="axial binding residue" evidence="15">
    <location>
        <position position="256"/>
    </location>
    <ligand>
        <name>heme</name>
        <dbReference type="ChEBI" id="CHEBI:30413"/>
    </ligand>
    <ligandPart>
        <name>Fe</name>
        <dbReference type="ChEBI" id="CHEBI:18248"/>
    </ligandPart>
</feature>
<evidence type="ECO:0000256" key="8">
    <source>
        <dbReference type="ARBA" id="ARBA00022824"/>
    </source>
</evidence>
<dbReference type="EMBL" id="BGZK01002304">
    <property type="protein sequence ID" value="GBP92741.1"/>
    <property type="molecule type" value="Genomic_DNA"/>
</dbReference>
<evidence type="ECO:0000256" key="14">
    <source>
        <dbReference type="ARBA" id="ARBA00047827"/>
    </source>
</evidence>
<dbReference type="InterPro" id="IPR050476">
    <property type="entry name" value="Insect_CytP450_Detox"/>
</dbReference>
<keyword evidence="11 15" id="KW-0408">Iron</keyword>
<organism evidence="17 18">
    <name type="scientific">Eumeta variegata</name>
    <name type="common">Bagworm moth</name>
    <name type="synonym">Eumeta japonica</name>
    <dbReference type="NCBI Taxonomy" id="151549"/>
    <lineage>
        <taxon>Eukaryota</taxon>
        <taxon>Metazoa</taxon>
        <taxon>Ecdysozoa</taxon>
        <taxon>Arthropoda</taxon>
        <taxon>Hexapoda</taxon>
        <taxon>Insecta</taxon>
        <taxon>Pterygota</taxon>
        <taxon>Neoptera</taxon>
        <taxon>Endopterygota</taxon>
        <taxon>Lepidoptera</taxon>
        <taxon>Glossata</taxon>
        <taxon>Ditrysia</taxon>
        <taxon>Tineoidea</taxon>
        <taxon>Psychidae</taxon>
        <taxon>Oiketicinae</taxon>
        <taxon>Eumeta</taxon>
    </lineage>
</organism>
<keyword evidence="8" id="KW-0256">Endoplasmic reticulum</keyword>
<keyword evidence="13" id="KW-0472">Membrane</keyword>
<proteinExistence type="inferred from homology"/>
<dbReference type="AlphaFoldDB" id="A0A4C1ZV60"/>
<dbReference type="PANTHER" id="PTHR24292">
    <property type="entry name" value="CYTOCHROME P450"/>
    <property type="match status" value="1"/>
</dbReference>
<comment type="caution">
    <text evidence="17">The sequence shown here is derived from an EMBL/GenBank/DDBJ whole genome shotgun (WGS) entry which is preliminary data.</text>
</comment>
<dbReference type="PANTHER" id="PTHR24292:SF54">
    <property type="entry name" value="CYP9F3-RELATED"/>
    <property type="match status" value="1"/>
</dbReference>
<dbReference type="Gene3D" id="1.10.630.10">
    <property type="entry name" value="Cytochrome P450"/>
    <property type="match status" value="1"/>
</dbReference>
<evidence type="ECO:0000256" key="3">
    <source>
        <dbReference type="ARBA" id="ARBA00004406"/>
    </source>
</evidence>
<evidence type="ECO:0000256" key="13">
    <source>
        <dbReference type="ARBA" id="ARBA00023136"/>
    </source>
</evidence>
<comment type="similarity">
    <text evidence="4 16">Belongs to the cytochrome P450 family.</text>
</comment>
<evidence type="ECO:0000256" key="4">
    <source>
        <dbReference type="ARBA" id="ARBA00010617"/>
    </source>
</evidence>
<protein>
    <recommendedName>
        <fullName evidence="5">unspecific monooxygenase</fullName>
        <ecNumber evidence="5">1.14.14.1</ecNumber>
    </recommendedName>
</protein>
<dbReference type="InterPro" id="IPR001128">
    <property type="entry name" value="Cyt_P450"/>
</dbReference>
<keyword evidence="12 16" id="KW-0503">Monooxygenase</keyword>
<comment type="subcellular location">
    <subcellularLocation>
        <location evidence="3">Endoplasmic reticulum membrane</location>
        <topology evidence="3">Peripheral membrane protein</topology>
    </subcellularLocation>
    <subcellularLocation>
        <location evidence="2">Microsome membrane</location>
        <topology evidence="2">Peripheral membrane protein</topology>
    </subcellularLocation>
</comment>
<accession>A0A4C1ZV60</accession>
<dbReference type="InterPro" id="IPR017972">
    <property type="entry name" value="Cyt_P450_CS"/>
</dbReference>
<evidence type="ECO:0000256" key="6">
    <source>
        <dbReference type="ARBA" id="ARBA00022617"/>
    </source>
</evidence>
<dbReference type="Pfam" id="PF00067">
    <property type="entry name" value="p450"/>
    <property type="match status" value="1"/>
</dbReference>
<dbReference type="PRINTS" id="PR00463">
    <property type="entry name" value="EP450I"/>
</dbReference>
<dbReference type="PRINTS" id="PR00385">
    <property type="entry name" value="P450"/>
</dbReference>
<comment type="catalytic activity">
    <reaction evidence="14">
        <text>an organic molecule + reduced [NADPH--hemoprotein reductase] + O2 = an alcohol + oxidized [NADPH--hemoprotein reductase] + H2O + H(+)</text>
        <dbReference type="Rhea" id="RHEA:17149"/>
        <dbReference type="Rhea" id="RHEA-COMP:11964"/>
        <dbReference type="Rhea" id="RHEA-COMP:11965"/>
        <dbReference type="ChEBI" id="CHEBI:15377"/>
        <dbReference type="ChEBI" id="CHEBI:15378"/>
        <dbReference type="ChEBI" id="CHEBI:15379"/>
        <dbReference type="ChEBI" id="CHEBI:30879"/>
        <dbReference type="ChEBI" id="CHEBI:57618"/>
        <dbReference type="ChEBI" id="CHEBI:58210"/>
        <dbReference type="ChEBI" id="CHEBI:142491"/>
        <dbReference type="EC" id="1.14.14.1"/>
    </reaction>
</comment>
<evidence type="ECO:0000256" key="9">
    <source>
        <dbReference type="ARBA" id="ARBA00022848"/>
    </source>
</evidence>
<dbReference type="GO" id="GO:0005506">
    <property type="term" value="F:iron ion binding"/>
    <property type="evidence" value="ECO:0007669"/>
    <property type="project" value="InterPro"/>
</dbReference>
<dbReference type="InterPro" id="IPR002401">
    <property type="entry name" value="Cyt_P450_E_grp-I"/>
</dbReference>
<dbReference type="Proteomes" id="UP000299102">
    <property type="component" value="Unassembled WGS sequence"/>
</dbReference>